<evidence type="ECO:0000313" key="7">
    <source>
        <dbReference type="Proteomes" id="UP001159428"/>
    </source>
</evidence>
<name>A0AAU9WVT0_9CNID</name>
<dbReference type="SUPFAM" id="SSF57277">
    <property type="entry name" value="Granulin repeat"/>
    <property type="match status" value="1"/>
</dbReference>
<dbReference type="SMART" id="SM00277">
    <property type="entry name" value="GRAN"/>
    <property type="match status" value="1"/>
</dbReference>
<dbReference type="AlphaFoldDB" id="A0AAU9WVT0"/>
<evidence type="ECO:0000259" key="5">
    <source>
        <dbReference type="SMART" id="SM00277"/>
    </source>
</evidence>
<evidence type="ECO:0000256" key="1">
    <source>
        <dbReference type="ARBA" id="ARBA00004613"/>
    </source>
</evidence>
<feature type="domain" description="Granulins" evidence="5">
    <location>
        <begin position="123"/>
        <end position="174"/>
    </location>
</feature>
<evidence type="ECO:0000256" key="4">
    <source>
        <dbReference type="ARBA" id="ARBA00023157"/>
    </source>
</evidence>
<proteinExistence type="inferred from homology"/>
<comment type="caution">
    <text evidence="6">The sequence shown here is derived from an EMBL/GenBank/DDBJ whole genome shotgun (WGS) entry which is preliminary data.</text>
</comment>
<reference evidence="6 7" key="1">
    <citation type="submission" date="2022-05" db="EMBL/GenBank/DDBJ databases">
        <authorList>
            <consortium name="Genoscope - CEA"/>
            <person name="William W."/>
        </authorList>
    </citation>
    <scope>NUCLEOTIDE SEQUENCE [LARGE SCALE GENOMIC DNA]</scope>
</reference>
<dbReference type="EMBL" id="CALNXJ010000022">
    <property type="protein sequence ID" value="CAH3127517.1"/>
    <property type="molecule type" value="Genomic_DNA"/>
</dbReference>
<dbReference type="Pfam" id="PF00396">
    <property type="entry name" value="Granulin"/>
    <property type="match status" value="1"/>
</dbReference>
<organism evidence="6 7">
    <name type="scientific">Pocillopora meandrina</name>
    <dbReference type="NCBI Taxonomy" id="46732"/>
    <lineage>
        <taxon>Eukaryota</taxon>
        <taxon>Metazoa</taxon>
        <taxon>Cnidaria</taxon>
        <taxon>Anthozoa</taxon>
        <taxon>Hexacorallia</taxon>
        <taxon>Scleractinia</taxon>
        <taxon>Astrocoeniina</taxon>
        <taxon>Pocilloporidae</taxon>
        <taxon>Pocillopora</taxon>
    </lineage>
</organism>
<gene>
    <name evidence="6" type="ORF">PMEA_00012602</name>
</gene>
<comment type="similarity">
    <text evidence="2">Belongs to the granulin family.</text>
</comment>
<dbReference type="InterPro" id="IPR000118">
    <property type="entry name" value="Granulin"/>
</dbReference>
<evidence type="ECO:0000256" key="2">
    <source>
        <dbReference type="ARBA" id="ARBA00010093"/>
    </source>
</evidence>
<protein>
    <recommendedName>
        <fullName evidence="5">Granulins domain-containing protein</fullName>
    </recommendedName>
</protein>
<keyword evidence="3" id="KW-0964">Secreted</keyword>
<dbReference type="PANTHER" id="PTHR12274">
    <property type="entry name" value="GRANULIN"/>
    <property type="match status" value="1"/>
</dbReference>
<dbReference type="InterPro" id="IPR039036">
    <property type="entry name" value="Granulin_fam"/>
</dbReference>
<dbReference type="Proteomes" id="UP001159428">
    <property type="component" value="Unassembled WGS sequence"/>
</dbReference>
<dbReference type="GO" id="GO:0005576">
    <property type="term" value="C:extracellular region"/>
    <property type="evidence" value="ECO:0007669"/>
    <property type="project" value="UniProtKB-SubCell"/>
</dbReference>
<evidence type="ECO:0000313" key="6">
    <source>
        <dbReference type="EMBL" id="CAH3127517.1"/>
    </source>
</evidence>
<evidence type="ECO:0000256" key="3">
    <source>
        <dbReference type="ARBA" id="ARBA00022525"/>
    </source>
</evidence>
<sequence length="213" mass="24164">MKAGKLIFSDTCALHNIVIGGGIFPRIHRDQQRSKEKCQAGQTQLLRKTSRGSRRCSSWKQHEGTQRNHHEIVGQMKWYVISAVLCSFVAFSHAEESKTPSLLKMPSRFTSTSQVVDIQTIKCSDKQYCRDNQTCCLALGVPYGCCPLPKAVCCPNKRTCCPHGFVCVEYGKICLPRYQISKMETIRVAKRTRVALKKNTDNTYDNSWLRGRN</sequence>
<keyword evidence="7" id="KW-1185">Reference proteome</keyword>
<accession>A0AAU9WVT0</accession>
<dbReference type="InterPro" id="IPR037277">
    <property type="entry name" value="Granulin_sf"/>
</dbReference>
<keyword evidence="4" id="KW-1015">Disulfide bond</keyword>
<dbReference type="PANTHER" id="PTHR12274:SF3">
    <property type="entry name" value="PROGRANULIN"/>
    <property type="match status" value="1"/>
</dbReference>
<comment type="subcellular location">
    <subcellularLocation>
        <location evidence="1">Secreted</location>
    </subcellularLocation>
</comment>
<dbReference type="Gene3D" id="2.10.25.160">
    <property type="entry name" value="Granulin"/>
    <property type="match status" value="1"/>
</dbReference>